<dbReference type="EMBL" id="BAAABV010000021">
    <property type="protein sequence ID" value="GAA0299354.1"/>
    <property type="molecule type" value="Genomic_DNA"/>
</dbReference>
<protein>
    <submittedName>
        <fullName evidence="1">Uncharacterized protein</fullName>
    </submittedName>
</protein>
<reference evidence="1 2" key="1">
    <citation type="journal article" date="2019" name="Int. J. Syst. Evol. Microbiol.">
        <title>The Global Catalogue of Microorganisms (GCM) 10K type strain sequencing project: providing services to taxonomists for standard genome sequencing and annotation.</title>
        <authorList>
            <consortium name="The Broad Institute Genomics Platform"/>
            <consortium name="The Broad Institute Genome Sequencing Center for Infectious Disease"/>
            <person name="Wu L."/>
            <person name="Ma J."/>
        </authorList>
    </citation>
    <scope>NUCLEOTIDE SEQUENCE [LARGE SCALE GENOMIC DNA]</scope>
    <source>
        <strain evidence="1 2">JCM 4505</strain>
    </source>
</reference>
<evidence type="ECO:0000313" key="1">
    <source>
        <dbReference type="EMBL" id="GAA0299354.1"/>
    </source>
</evidence>
<organism evidence="1 2">
    <name type="scientific">Streptomyces polychromogenes</name>
    <dbReference type="NCBI Taxonomy" id="67342"/>
    <lineage>
        <taxon>Bacteria</taxon>
        <taxon>Bacillati</taxon>
        <taxon>Actinomycetota</taxon>
        <taxon>Actinomycetes</taxon>
        <taxon>Kitasatosporales</taxon>
        <taxon>Streptomycetaceae</taxon>
        <taxon>Streptomyces</taxon>
    </lineage>
</organism>
<dbReference type="Proteomes" id="UP001501867">
    <property type="component" value="Unassembled WGS sequence"/>
</dbReference>
<sequence>MFLPVYRYAEATRDGTAPHPTATRMFPPPGRVFRHGWALFQRAGYPADPELASRHVAGGRSGDQL</sequence>
<gene>
    <name evidence="1" type="ORF">GCM10010302_42370</name>
</gene>
<comment type="caution">
    <text evidence="1">The sequence shown here is derived from an EMBL/GenBank/DDBJ whole genome shotgun (WGS) entry which is preliminary data.</text>
</comment>
<accession>A0ABN0VH06</accession>
<keyword evidence="2" id="KW-1185">Reference proteome</keyword>
<name>A0ABN0VH06_9ACTN</name>
<proteinExistence type="predicted"/>
<evidence type="ECO:0000313" key="2">
    <source>
        <dbReference type="Proteomes" id="UP001501867"/>
    </source>
</evidence>